<name>K8EDP3_9CHLO</name>
<dbReference type="RefSeq" id="XP_007513584.1">
    <property type="nucleotide sequence ID" value="XM_007513522.1"/>
</dbReference>
<evidence type="ECO:0000313" key="2">
    <source>
        <dbReference type="EMBL" id="CCO16109.1"/>
    </source>
</evidence>
<dbReference type="Proteomes" id="UP000198341">
    <property type="component" value="Chromosome 4"/>
</dbReference>
<evidence type="ECO:0000256" key="1">
    <source>
        <dbReference type="SAM" id="MobiDB-lite"/>
    </source>
</evidence>
<sequence>MATTSALTTSSSSKMFERRTMNITSARQKGMTAFGVKNEKRRSARKCSAESSSSSSSLVFDGTSMFTIYSELNGENVIFPSFLESALHVCEVSRSHPDYISAHFHEKVGTDQFKQLDKNLPPHQYMNYTLFDSPPEEVFSRFDDLFDSSDIAHPSPQKYAMLSASEVDVYPKNDAAVEGTFAKRAKESVDKETKLTKIGLNDRNVAIVVALKCDNALDAENWVQTFGIGNLEKQLKKNFQLAVLHEVKLGLGPMVENDEASQAEGDATPFTHVVYASLGEVEDSIANDAVSLVQQALVAEGIADGSVVHAFKCAFNIAKKGTPCGALPAAREIQKRKEENEQARKNNKF</sequence>
<feature type="region of interest" description="Disordered" evidence="1">
    <location>
        <begin position="36"/>
        <end position="55"/>
    </location>
</feature>
<dbReference type="OrthoDB" id="496809at2759"/>
<proteinExistence type="predicted"/>
<dbReference type="GeneID" id="19016035"/>
<accession>K8EDP3</accession>
<keyword evidence="3" id="KW-1185">Reference proteome</keyword>
<dbReference type="AlphaFoldDB" id="K8EDP3"/>
<protein>
    <submittedName>
        <fullName evidence="2">Uncharacterized protein</fullName>
    </submittedName>
</protein>
<evidence type="ECO:0000313" key="3">
    <source>
        <dbReference type="Proteomes" id="UP000198341"/>
    </source>
</evidence>
<reference evidence="2 3" key="1">
    <citation type="submission" date="2011-10" db="EMBL/GenBank/DDBJ databases">
        <authorList>
            <person name="Genoscope - CEA"/>
        </authorList>
    </citation>
    <scope>NUCLEOTIDE SEQUENCE [LARGE SCALE GENOMIC DNA]</scope>
    <source>
        <strain evidence="2 3">RCC 1105</strain>
    </source>
</reference>
<dbReference type="EMBL" id="FO082275">
    <property type="protein sequence ID" value="CCO16109.1"/>
    <property type="molecule type" value="Genomic_DNA"/>
</dbReference>
<dbReference type="KEGG" id="bpg:Bathy04g00090"/>
<gene>
    <name evidence="2" type="ORF">Bathy04g00090</name>
</gene>
<organism evidence="2 3">
    <name type="scientific">Bathycoccus prasinos</name>
    <dbReference type="NCBI Taxonomy" id="41875"/>
    <lineage>
        <taxon>Eukaryota</taxon>
        <taxon>Viridiplantae</taxon>
        <taxon>Chlorophyta</taxon>
        <taxon>Mamiellophyceae</taxon>
        <taxon>Mamiellales</taxon>
        <taxon>Bathycoccaceae</taxon>
        <taxon>Bathycoccus</taxon>
    </lineage>
</organism>